<keyword evidence="7 11" id="KW-0862">Zinc</keyword>
<dbReference type="PANTHER" id="PTHR43221:SF1">
    <property type="entry name" value="PROTEASE HTPX"/>
    <property type="match status" value="1"/>
</dbReference>
<dbReference type="Proteomes" id="UP000075515">
    <property type="component" value="Unassembled WGS sequence"/>
</dbReference>
<dbReference type="GO" id="GO:0046872">
    <property type="term" value="F:metal ion binding"/>
    <property type="evidence" value="ECO:0007669"/>
    <property type="project" value="UniProtKB-KW"/>
</dbReference>
<dbReference type="SUPFAM" id="SSF158682">
    <property type="entry name" value="TerB-like"/>
    <property type="match status" value="1"/>
</dbReference>
<evidence type="ECO:0000313" key="13">
    <source>
        <dbReference type="EMBL" id="KYF96084.1"/>
    </source>
</evidence>
<dbReference type="CDD" id="cd07325">
    <property type="entry name" value="M48_Ste24p_like"/>
    <property type="match status" value="1"/>
</dbReference>
<evidence type="ECO:0000256" key="8">
    <source>
        <dbReference type="ARBA" id="ARBA00022989"/>
    </source>
</evidence>
<evidence type="ECO:0000256" key="10">
    <source>
        <dbReference type="ARBA" id="ARBA00023136"/>
    </source>
</evidence>
<evidence type="ECO:0000313" key="14">
    <source>
        <dbReference type="Proteomes" id="UP000075515"/>
    </source>
</evidence>
<gene>
    <name evidence="13" type="ORF">BE18_49970</name>
</gene>
<accession>A0A150SU94</accession>
<keyword evidence="9 11" id="KW-0482">Metalloprotease</keyword>
<dbReference type="GO" id="GO:0006508">
    <property type="term" value="P:proteolysis"/>
    <property type="evidence" value="ECO:0007669"/>
    <property type="project" value="UniProtKB-KW"/>
</dbReference>
<dbReference type="Pfam" id="PF01435">
    <property type="entry name" value="Peptidase_M48"/>
    <property type="match status" value="1"/>
</dbReference>
<dbReference type="PANTHER" id="PTHR43221">
    <property type="entry name" value="PROTEASE HTPX"/>
    <property type="match status" value="1"/>
</dbReference>
<evidence type="ECO:0000256" key="11">
    <source>
        <dbReference type="RuleBase" id="RU003983"/>
    </source>
</evidence>
<comment type="caution">
    <text evidence="13">The sequence shown here is derived from an EMBL/GenBank/DDBJ whole genome shotgun (WGS) entry which is preliminary data.</text>
</comment>
<sequence length="389" mass="42546">MQTTSLQEARFTGELALHEQILADELLKRELHRAEILRQRSMMRARLLSEAVRVNVRLLPNVAQSFARLSRHIEGGKEIEAYVFAESEINAFVSEGRNHLLVGVSSGAVSALSSEELEFVIGHELGHAVYGHLDVPANHLMASGNLDLERAQLVRSFQRASEVSADRAGLTCCGSLEVAANAMFKTLCGLNMPGLKVDPVEFAQQWEHLVAEVLDMGRRDQWQLSHPFPPLRMQALLSFWRHGPGPTADDEVRRLLALMDAQPAQRADGDDPFLARFLFWGSLYVTLANGAMTQEKRARLTALAPASADVADAVRGGAGAADLALQRFQEARRSRRTKLSAAELHCVIGGLIGVARENGPLTEGEVLRLRRLGGELGIAPAAVDMMIAN</sequence>
<evidence type="ECO:0000256" key="9">
    <source>
        <dbReference type="ARBA" id="ARBA00023049"/>
    </source>
</evidence>
<comment type="subcellular location">
    <subcellularLocation>
        <location evidence="1">Cell membrane</location>
        <topology evidence="1">Multi-pass membrane protein</topology>
    </subcellularLocation>
</comment>
<dbReference type="GO" id="GO:0005886">
    <property type="term" value="C:plasma membrane"/>
    <property type="evidence" value="ECO:0007669"/>
    <property type="project" value="UniProtKB-SubCell"/>
</dbReference>
<keyword evidence="5" id="KW-0479">Metal-binding</keyword>
<keyword evidence="4" id="KW-0812">Transmembrane</keyword>
<keyword evidence="10" id="KW-0472">Membrane</keyword>
<comment type="similarity">
    <text evidence="11">Belongs to the peptidase M48 family.</text>
</comment>
<dbReference type="InterPro" id="IPR029024">
    <property type="entry name" value="TerB-like"/>
</dbReference>
<evidence type="ECO:0000256" key="3">
    <source>
        <dbReference type="ARBA" id="ARBA00022670"/>
    </source>
</evidence>
<evidence type="ECO:0000256" key="7">
    <source>
        <dbReference type="ARBA" id="ARBA00022833"/>
    </source>
</evidence>
<feature type="domain" description="Peptidase M48" evidence="12">
    <location>
        <begin position="66"/>
        <end position="237"/>
    </location>
</feature>
<dbReference type="Gene3D" id="3.30.2010.10">
    <property type="entry name" value="Metalloproteases ('zincins'), catalytic domain"/>
    <property type="match status" value="1"/>
</dbReference>
<keyword evidence="2" id="KW-1003">Cell membrane</keyword>
<dbReference type="InterPro" id="IPR001915">
    <property type="entry name" value="Peptidase_M48"/>
</dbReference>
<dbReference type="EMBL" id="JEMC01001578">
    <property type="protein sequence ID" value="KYF96084.1"/>
    <property type="molecule type" value="Genomic_DNA"/>
</dbReference>
<proteinExistence type="inferred from homology"/>
<evidence type="ECO:0000256" key="2">
    <source>
        <dbReference type="ARBA" id="ARBA00022475"/>
    </source>
</evidence>
<organism evidence="13 14">
    <name type="scientific">Sorangium cellulosum</name>
    <name type="common">Polyangium cellulosum</name>
    <dbReference type="NCBI Taxonomy" id="56"/>
    <lineage>
        <taxon>Bacteria</taxon>
        <taxon>Pseudomonadati</taxon>
        <taxon>Myxococcota</taxon>
        <taxon>Polyangia</taxon>
        <taxon>Polyangiales</taxon>
        <taxon>Polyangiaceae</taxon>
        <taxon>Sorangium</taxon>
    </lineage>
</organism>
<evidence type="ECO:0000256" key="6">
    <source>
        <dbReference type="ARBA" id="ARBA00022801"/>
    </source>
</evidence>
<dbReference type="AlphaFoldDB" id="A0A150SU94"/>
<evidence type="ECO:0000259" key="12">
    <source>
        <dbReference type="Pfam" id="PF01435"/>
    </source>
</evidence>
<dbReference type="GO" id="GO:0004222">
    <property type="term" value="F:metalloendopeptidase activity"/>
    <property type="evidence" value="ECO:0007669"/>
    <property type="project" value="InterPro"/>
</dbReference>
<keyword evidence="3 11" id="KW-0645">Protease</keyword>
<evidence type="ECO:0000256" key="4">
    <source>
        <dbReference type="ARBA" id="ARBA00022692"/>
    </source>
</evidence>
<reference evidence="13 14" key="1">
    <citation type="submission" date="2014-02" db="EMBL/GenBank/DDBJ databases">
        <title>The small core and large imbalanced accessory genome model reveals a collaborative survival strategy of Sorangium cellulosum strains in nature.</title>
        <authorList>
            <person name="Han K."/>
            <person name="Peng R."/>
            <person name="Blom J."/>
            <person name="Li Y.-Z."/>
        </authorList>
    </citation>
    <scope>NUCLEOTIDE SEQUENCE [LARGE SCALE GENOMIC DNA]</scope>
    <source>
        <strain evidence="13 14">So0149</strain>
    </source>
</reference>
<keyword evidence="6 11" id="KW-0378">Hydrolase</keyword>
<dbReference type="InterPro" id="IPR050083">
    <property type="entry name" value="HtpX_protease"/>
</dbReference>
<name>A0A150SU94_SORCE</name>
<evidence type="ECO:0000256" key="5">
    <source>
        <dbReference type="ARBA" id="ARBA00022723"/>
    </source>
</evidence>
<evidence type="ECO:0000256" key="1">
    <source>
        <dbReference type="ARBA" id="ARBA00004651"/>
    </source>
</evidence>
<keyword evidence="8" id="KW-1133">Transmembrane helix</keyword>
<comment type="cofactor">
    <cofactor evidence="11">
        <name>Zn(2+)</name>
        <dbReference type="ChEBI" id="CHEBI:29105"/>
    </cofactor>
    <text evidence="11">Binds 1 zinc ion per subunit.</text>
</comment>
<protein>
    <recommendedName>
        <fullName evidence="12">Peptidase M48 domain-containing protein</fullName>
    </recommendedName>
</protein>